<keyword evidence="1" id="KW-0418">Kinase</keyword>
<dbReference type="Proteomes" id="UP000594014">
    <property type="component" value="Chromosome"/>
</dbReference>
<gene>
    <name evidence="1" type="ORF">FRZ06_16400</name>
</gene>
<evidence type="ECO:0000313" key="2">
    <source>
        <dbReference type="Proteomes" id="UP000594014"/>
    </source>
</evidence>
<reference evidence="1" key="1">
    <citation type="submission" date="2019-08" db="EMBL/GenBank/DDBJ databases">
        <title>Genome sequence of Clostridiales bacterium MT110.</title>
        <authorList>
            <person name="Cao J."/>
        </authorList>
    </citation>
    <scope>NUCLEOTIDE SEQUENCE</scope>
    <source>
        <strain evidence="1">MT110</strain>
    </source>
</reference>
<accession>A0ACD1AEU6</accession>
<keyword evidence="1" id="KW-0808">Transferase</keyword>
<proteinExistence type="predicted"/>
<evidence type="ECO:0000313" key="1">
    <source>
        <dbReference type="EMBL" id="QOX64814.1"/>
    </source>
</evidence>
<dbReference type="EMBL" id="CP042469">
    <property type="protein sequence ID" value="QOX64814.1"/>
    <property type="molecule type" value="Genomic_DNA"/>
</dbReference>
<sequence length="136" mass="14790">MTDILKFSVPGKPEYVGTVRLAVSSLANCAGFDIEAVEDIKVAVSEACTNVVCHCKPECERIYEVACELGDGRIIISVMDRAGGYDLAKYQIPAIEQPKEGGLGIFIIKALMDEVDIFSELGLGTSIKMVKYLNRI</sequence>
<name>A0ACD1AEU6_9FIRM</name>
<keyword evidence="2" id="KW-1185">Reference proteome</keyword>
<protein>
    <submittedName>
        <fullName evidence="1">Histidine kinase</fullName>
    </submittedName>
</protein>
<organism evidence="1 2">
    <name type="scientific">Anoxybacterium hadale</name>
    <dbReference type="NCBI Taxonomy" id="3408580"/>
    <lineage>
        <taxon>Bacteria</taxon>
        <taxon>Bacillati</taxon>
        <taxon>Bacillota</taxon>
        <taxon>Clostridia</taxon>
        <taxon>Peptostreptococcales</taxon>
        <taxon>Anaerovoracaceae</taxon>
        <taxon>Anoxybacterium</taxon>
    </lineage>
</organism>